<proteinExistence type="predicted"/>
<protein>
    <submittedName>
        <fullName evidence="2">Uncharacterized protein</fullName>
    </submittedName>
</protein>
<feature type="signal peptide" evidence="1">
    <location>
        <begin position="1"/>
        <end position="23"/>
    </location>
</feature>
<evidence type="ECO:0000256" key="1">
    <source>
        <dbReference type="SAM" id="SignalP"/>
    </source>
</evidence>
<sequence length="167" mass="17372">MNAFCSRAALTGLVVLLASSAAAQTKAQQSSVTVQIPAGAKSLILSRSTMNLSVLALPAGIKQVALTLNLNAARYQEGVTLGKRSSSSSIIGPFERGSLKSSSLAPALNTWVLLLSATQPGTSSFSYSVGGKDKVGREADRLFRVRLLFSSKAANQIKVGVRPPAKP</sequence>
<evidence type="ECO:0000313" key="3">
    <source>
        <dbReference type="Proteomes" id="UP000276417"/>
    </source>
</evidence>
<keyword evidence="1" id="KW-0732">Signal</keyword>
<accession>A0A3G8YC17</accession>
<dbReference type="AlphaFoldDB" id="A0A3G8YC17"/>
<name>A0A3G8YC17_9DEIO</name>
<keyword evidence="3" id="KW-1185">Reference proteome</keyword>
<feature type="chain" id="PRO_5018046860" evidence="1">
    <location>
        <begin position="24"/>
        <end position="167"/>
    </location>
</feature>
<evidence type="ECO:0000313" key="2">
    <source>
        <dbReference type="EMBL" id="AZI42545.1"/>
    </source>
</evidence>
<reference evidence="2 3" key="1">
    <citation type="submission" date="2018-11" db="EMBL/GenBank/DDBJ databases">
        <title>Deinococcus shelandsis sp. nov., isolated from South Shetland Islands soil of Antarctica.</title>
        <authorList>
            <person name="Tian J."/>
        </authorList>
    </citation>
    <scope>NUCLEOTIDE SEQUENCE [LARGE SCALE GENOMIC DNA]</scope>
    <source>
        <strain evidence="2 3">S14-83T</strain>
    </source>
</reference>
<organism evidence="2 3">
    <name type="scientific">Deinococcus psychrotolerans</name>
    <dbReference type="NCBI Taxonomy" id="2489213"/>
    <lineage>
        <taxon>Bacteria</taxon>
        <taxon>Thermotogati</taxon>
        <taxon>Deinococcota</taxon>
        <taxon>Deinococci</taxon>
        <taxon>Deinococcales</taxon>
        <taxon>Deinococcaceae</taxon>
        <taxon>Deinococcus</taxon>
    </lineage>
</organism>
<dbReference type="EMBL" id="CP034183">
    <property type="protein sequence ID" value="AZI42545.1"/>
    <property type="molecule type" value="Genomic_DNA"/>
</dbReference>
<dbReference type="Proteomes" id="UP000276417">
    <property type="component" value="Chromosome 1"/>
</dbReference>
<gene>
    <name evidence="2" type="ORF">EHF33_07135</name>
</gene>
<dbReference type="RefSeq" id="WP_124869347.1">
    <property type="nucleotide sequence ID" value="NZ_CP034183.1"/>
</dbReference>
<dbReference type="OrthoDB" id="9829281at2"/>
<dbReference type="KEGG" id="dph:EHF33_07135"/>